<protein>
    <submittedName>
        <fullName evidence="2">Uncharacterized protein</fullName>
    </submittedName>
</protein>
<dbReference type="RefSeq" id="XP_027619422.1">
    <property type="nucleotide sequence ID" value="XM_027763621.1"/>
</dbReference>
<dbReference type="InParanoid" id="A0A401H288"/>
<feature type="region of interest" description="Disordered" evidence="1">
    <location>
        <begin position="221"/>
        <end position="252"/>
    </location>
</feature>
<evidence type="ECO:0000313" key="3">
    <source>
        <dbReference type="Proteomes" id="UP000287166"/>
    </source>
</evidence>
<feature type="region of interest" description="Disordered" evidence="1">
    <location>
        <begin position="367"/>
        <end position="414"/>
    </location>
</feature>
<proteinExistence type="predicted"/>
<feature type="compositionally biased region" description="Basic and acidic residues" evidence="1">
    <location>
        <begin position="309"/>
        <end position="324"/>
    </location>
</feature>
<feature type="region of interest" description="Disordered" evidence="1">
    <location>
        <begin position="287"/>
        <end position="333"/>
    </location>
</feature>
<dbReference type="AlphaFoldDB" id="A0A401H288"/>
<dbReference type="GeneID" id="38785426"/>
<gene>
    <name evidence="2" type="ORF">SCP_1303250</name>
</gene>
<feature type="compositionally biased region" description="Polar residues" evidence="1">
    <location>
        <begin position="179"/>
        <end position="193"/>
    </location>
</feature>
<evidence type="ECO:0000313" key="2">
    <source>
        <dbReference type="EMBL" id="GBE88509.1"/>
    </source>
</evidence>
<name>A0A401H288_9APHY</name>
<sequence length="433" mass="47122">MISPTLASLLSGRSSPPYSPAIPDLAEFTNPDVPPCPLGWEWCNDMHVWLPADLSPFLDSTRVYRDAAVYPSMRATPRPSRKIARVFSPEFWRKAEKRQQSMPWDEEQRGPIRVERADGWVHVHGVTFSQLDLITVPQAQAMGRAVFPPKYNGSTGHPQHARALVTKTPRSAGKAPRASTPSSEGVMTPTTSTVHPYAPGHLYFLRPPRLGRAAENPLFPSSVGRAARRGREDKPAVKTWLNRRSSREGLITPGNSAAAAVTIHPPSSPSPSLSLSRSCSYRSRRGLTRLAPRLSSPVPDEELNATEARGGKDASGKGQAERGPAHPAPDLTDGDAALVLSHRRPQTLTRPAHRFLGWHRATYTGEAGGTSEGLITPMTSEPPTDSPLFPNAAPQDRPAAWAPDDPARGSRGARGRWVGRREFWIANLGLPPS</sequence>
<organism evidence="2 3">
    <name type="scientific">Sparassis crispa</name>
    <dbReference type="NCBI Taxonomy" id="139825"/>
    <lineage>
        <taxon>Eukaryota</taxon>
        <taxon>Fungi</taxon>
        <taxon>Dikarya</taxon>
        <taxon>Basidiomycota</taxon>
        <taxon>Agaricomycotina</taxon>
        <taxon>Agaricomycetes</taxon>
        <taxon>Polyporales</taxon>
        <taxon>Sparassidaceae</taxon>
        <taxon>Sparassis</taxon>
    </lineage>
</organism>
<accession>A0A401H288</accession>
<comment type="caution">
    <text evidence="2">The sequence shown here is derived from an EMBL/GenBank/DDBJ whole genome shotgun (WGS) entry which is preliminary data.</text>
</comment>
<evidence type="ECO:0000256" key="1">
    <source>
        <dbReference type="SAM" id="MobiDB-lite"/>
    </source>
</evidence>
<keyword evidence="3" id="KW-1185">Reference proteome</keyword>
<reference evidence="2 3" key="1">
    <citation type="journal article" date="2018" name="Sci. Rep.">
        <title>Genome sequence of the cauliflower mushroom Sparassis crispa (Hanabiratake) and its association with beneficial usage.</title>
        <authorList>
            <person name="Kiyama R."/>
            <person name="Furutani Y."/>
            <person name="Kawaguchi K."/>
            <person name="Nakanishi T."/>
        </authorList>
    </citation>
    <scope>NUCLEOTIDE SEQUENCE [LARGE SCALE GENOMIC DNA]</scope>
</reference>
<feature type="region of interest" description="Disordered" evidence="1">
    <location>
        <begin position="166"/>
        <end position="193"/>
    </location>
</feature>
<dbReference type="Proteomes" id="UP000287166">
    <property type="component" value="Unassembled WGS sequence"/>
</dbReference>
<feature type="compositionally biased region" description="Low complexity" evidence="1">
    <location>
        <begin position="392"/>
        <end position="404"/>
    </location>
</feature>
<dbReference type="EMBL" id="BFAD01000013">
    <property type="protein sequence ID" value="GBE88509.1"/>
    <property type="molecule type" value="Genomic_DNA"/>
</dbReference>